<feature type="compositionally biased region" description="Polar residues" evidence="1">
    <location>
        <begin position="296"/>
        <end position="312"/>
    </location>
</feature>
<accession>A0AAN6SMX7</accession>
<organism evidence="2 3">
    <name type="scientific">Parachaetomium inaequale</name>
    <dbReference type="NCBI Taxonomy" id="2588326"/>
    <lineage>
        <taxon>Eukaryota</taxon>
        <taxon>Fungi</taxon>
        <taxon>Dikarya</taxon>
        <taxon>Ascomycota</taxon>
        <taxon>Pezizomycotina</taxon>
        <taxon>Sordariomycetes</taxon>
        <taxon>Sordariomycetidae</taxon>
        <taxon>Sordariales</taxon>
        <taxon>Chaetomiaceae</taxon>
        <taxon>Parachaetomium</taxon>
    </lineage>
</organism>
<feature type="compositionally biased region" description="Gly residues" evidence="1">
    <location>
        <begin position="126"/>
        <end position="144"/>
    </location>
</feature>
<keyword evidence="3" id="KW-1185">Reference proteome</keyword>
<dbReference type="AlphaFoldDB" id="A0AAN6SMX7"/>
<evidence type="ECO:0000313" key="3">
    <source>
        <dbReference type="Proteomes" id="UP001303115"/>
    </source>
</evidence>
<reference evidence="3" key="1">
    <citation type="journal article" date="2023" name="Mol. Phylogenet. Evol.">
        <title>Genome-scale phylogeny and comparative genomics of the fungal order Sordariales.</title>
        <authorList>
            <person name="Hensen N."/>
            <person name="Bonometti L."/>
            <person name="Westerberg I."/>
            <person name="Brannstrom I.O."/>
            <person name="Guillou S."/>
            <person name="Cros-Aarteil S."/>
            <person name="Calhoun S."/>
            <person name="Haridas S."/>
            <person name="Kuo A."/>
            <person name="Mondo S."/>
            <person name="Pangilinan J."/>
            <person name="Riley R."/>
            <person name="LaButti K."/>
            <person name="Andreopoulos B."/>
            <person name="Lipzen A."/>
            <person name="Chen C."/>
            <person name="Yan M."/>
            <person name="Daum C."/>
            <person name="Ng V."/>
            <person name="Clum A."/>
            <person name="Steindorff A."/>
            <person name="Ohm R.A."/>
            <person name="Martin F."/>
            <person name="Silar P."/>
            <person name="Natvig D.O."/>
            <person name="Lalanne C."/>
            <person name="Gautier V."/>
            <person name="Ament-Velasquez S.L."/>
            <person name="Kruys A."/>
            <person name="Hutchinson M.I."/>
            <person name="Powell A.J."/>
            <person name="Barry K."/>
            <person name="Miller A.N."/>
            <person name="Grigoriev I.V."/>
            <person name="Debuchy R."/>
            <person name="Gladieux P."/>
            <person name="Hiltunen Thoren M."/>
            <person name="Johannesson H."/>
        </authorList>
    </citation>
    <scope>NUCLEOTIDE SEQUENCE [LARGE SCALE GENOMIC DNA]</scope>
    <source>
        <strain evidence="3">CBS 284.82</strain>
    </source>
</reference>
<feature type="compositionally biased region" description="Low complexity" evidence="1">
    <location>
        <begin position="264"/>
        <end position="291"/>
    </location>
</feature>
<feature type="region of interest" description="Disordered" evidence="1">
    <location>
        <begin position="109"/>
        <end position="148"/>
    </location>
</feature>
<protein>
    <submittedName>
        <fullName evidence="2">Uncharacterized protein</fullName>
    </submittedName>
</protein>
<comment type="caution">
    <text evidence="2">The sequence shown here is derived from an EMBL/GenBank/DDBJ whole genome shotgun (WGS) entry which is preliminary data.</text>
</comment>
<proteinExistence type="predicted"/>
<feature type="region of interest" description="Disordered" evidence="1">
    <location>
        <begin position="191"/>
        <end position="312"/>
    </location>
</feature>
<evidence type="ECO:0000313" key="2">
    <source>
        <dbReference type="EMBL" id="KAK4033237.1"/>
    </source>
</evidence>
<evidence type="ECO:0000256" key="1">
    <source>
        <dbReference type="SAM" id="MobiDB-lite"/>
    </source>
</evidence>
<gene>
    <name evidence="2" type="ORF">C8A01DRAFT_19788</name>
</gene>
<dbReference type="Proteomes" id="UP001303115">
    <property type="component" value="Unassembled WGS sequence"/>
</dbReference>
<name>A0AAN6SMX7_9PEZI</name>
<dbReference type="EMBL" id="MU854543">
    <property type="protein sequence ID" value="KAK4033237.1"/>
    <property type="molecule type" value="Genomic_DNA"/>
</dbReference>
<sequence>MAKGGKKVTEVTLNKKNMKEMRTYLDDAKAAQMSLPNWGVGKWQEAHGEGRSTSQWTFHIGFMYATDTGCYWTCIVVNSKEGNLPVKGTLVNWGTTAPEPHDVLEFYKNANFPLPDPGSEGPSASGSGGGAGGGGGSSSGGGGWQKQVQSDGNGGYYYLDANKQWISCDRGGNEIYYDAAHGYRHHIKAANPQQSSVSLAARPAATRPDPLRATRPAPAHPPSTRPDPTRAVSTRPAPAHPPSTRPDPTRAVSTRPDPSRAVSTRPALAQPAPALRAAPAHRAPALRPTATVSPGIRSNTSLNPQSNVRHRS</sequence>